<evidence type="ECO:0000256" key="1">
    <source>
        <dbReference type="ARBA" id="ARBA00022737"/>
    </source>
</evidence>
<dbReference type="AlphaFoldDB" id="A0A090FG55"/>
<feature type="signal peptide" evidence="4">
    <location>
        <begin position="1"/>
        <end position="28"/>
    </location>
</feature>
<dbReference type="Pfam" id="PF07719">
    <property type="entry name" value="TPR_2"/>
    <property type="match status" value="1"/>
</dbReference>
<keyword evidence="1" id="KW-0677">Repeat</keyword>
<dbReference type="InterPro" id="IPR011990">
    <property type="entry name" value="TPR-like_helical_dom_sf"/>
</dbReference>
<name>A0A090FG55_MESPL</name>
<keyword evidence="2 3" id="KW-0802">TPR repeat</keyword>
<dbReference type="InterPro" id="IPR019734">
    <property type="entry name" value="TPR_rpt"/>
</dbReference>
<gene>
    <name evidence="5" type="ORF">MPLDJ20_60010</name>
</gene>
<sequence length="187" mass="20470">MGHKMTRPIRLAAAASVLLLLLAGCQSTDTTGGVVRTNEPAKGDYTAFGDTFDGLKTISDVDYYASDQAITEAKTQFRSENYGNAGALFYKATRLAPNDGVAWLGLAASCDRIRRFDLADMAYGRAYRLLGATPEYYNNLGYSYLLRGKLQDARSNFLKAYELAPNDPTVANNLKLLSSSVRNIERS</sequence>
<feature type="repeat" description="TPR" evidence="3">
    <location>
        <begin position="134"/>
        <end position="167"/>
    </location>
</feature>
<dbReference type="InterPro" id="IPR013105">
    <property type="entry name" value="TPR_2"/>
</dbReference>
<dbReference type="PROSITE" id="PS51257">
    <property type="entry name" value="PROKAR_LIPOPROTEIN"/>
    <property type="match status" value="1"/>
</dbReference>
<dbReference type="EMBL" id="CCNB01000043">
    <property type="protein sequence ID" value="CDX42831.1"/>
    <property type="molecule type" value="Genomic_DNA"/>
</dbReference>
<evidence type="ECO:0000256" key="4">
    <source>
        <dbReference type="SAM" id="SignalP"/>
    </source>
</evidence>
<organism evidence="5 6">
    <name type="scientific">Mesorhizobium plurifarium</name>
    <dbReference type="NCBI Taxonomy" id="69974"/>
    <lineage>
        <taxon>Bacteria</taxon>
        <taxon>Pseudomonadati</taxon>
        <taxon>Pseudomonadota</taxon>
        <taxon>Alphaproteobacteria</taxon>
        <taxon>Hyphomicrobiales</taxon>
        <taxon>Phyllobacteriaceae</taxon>
        <taxon>Mesorhizobium</taxon>
    </lineage>
</organism>
<evidence type="ECO:0000256" key="2">
    <source>
        <dbReference type="ARBA" id="ARBA00022803"/>
    </source>
</evidence>
<reference evidence="5 6" key="1">
    <citation type="submission" date="2014-08" db="EMBL/GenBank/DDBJ databases">
        <authorList>
            <person name="Moulin Lionel"/>
        </authorList>
    </citation>
    <scope>NUCLEOTIDE SEQUENCE [LARGE SCALE GENOMIC DNA]</scope>
</reference>
<evidence type="ECO:0000313" key="6">
    <source>
        <dbReference type="Proteomes" id="UP000046373"/>
    </source>
</evidence>
<dbReference type="SMART" id="SM00028">
    <property type="entry name" value="TPR"/>
    <property type="match status" value="3"/>
</dbReference>
<feature type="chain" id="PRO_5001855814" evidence="4">
    <location>
        <begin position="29"/>
        <end position="187"/>
    </location>
</feature>
<proteinExistence type="predicted"/>
<dbReference type="PROSITE" id="PS50005">
    <property type="entry name" value="TPR"/>
    <property type="match status" value="1"/>
</dbReference>
<keyword evidence="4" id="KW-0732">Signal</keyword>
<dbReference type="Proteomes" id="UP000046373">
    <property type="component" value="Unassembled WGS sequence"/>
</dbReference>
<accession>A0A090FG55</accession>
<protein>
    <submittedName>
        <fullName evidence="5">Tetratricopeptide TPR_2 repeat protein</fullName>
    </submittedName>
</protein>
<dbReference type="Gene3D" id="1.25.40.10">
    <property type="entry name" value="Tetratricopeptide repeat domain"/>
    <property type="match status" value="1"/>
</dbReference>
<evidence type="ECO:0000313" key="5">
    <source>
        <dbReference type="EMBL" id="CDX42831.1"/>
    </source>
</evidence>
<dbReference type="SUPFAM" id="SSF48452">
    <property type="entry name" value="TPR-like"/>
    <property type="match status" value="1"/>
</dbReference>
<evidence type="ECO:0000256" key="3">
    <source>
        <dbReference type="PROSITE-ProRule" id="PRU00339"/>
    </source>
</evidence>